<organism evidence="5 6">
    <name type="scientific">Dichotomicrobium thermohalophilum</name>
    <dbReference type="NCBI Taxonomy" id="933063"/>
    <lineage>
        <taxon>Bacteria</taxon>
        <taxon>Pseudomonadati</taxon>
        <taxon>Pseudomonadota</taxon>
        <taxon>Alphaproteobacteria</taxon>
        <taxon>Hyphomicrobiales</taxon>
        <taxon>Hyphomicrobiaceae</taxon>
        <taxon>Dichotomicrobium</taxon>
    </lineage>
</organism>
<keyword evidence="2 5" id="KW-0436">Ligase</keyword>
<evidence type="ECO:0000256" key="1">
    <source>
        <dbReference type="ARBA" id="ARBA00006432"/>
    </source>
</evidence>
<proteinExistence type="inferred from homology"/>
<dbReference type="InterPro" id="IPR042099">
    <property type="entry name" value="ANL_N_sf"/>
</dbReference>
<evidence type="ECO:0000256" key="2">
    <source>
        <dbReference type="ARBA" id="ARBA00022598"/>
    </source>
</evidence>
<evidence type="ECO:0000259" key="4">
    <source>
        <dbReference type="Pfam" id="PF13193"/>
    </source>
</evidence>
<reference evidence="5 6" key="1">
    <citation type="submission" date="2018-08" db="EMBL/GenBank/DDBJ databases">
        <title>Genomic Encyclopedia of Archaeal and Bacterial Type Strains, Phase II (KMG-II): from individual species to whole genera.</title>
        <authorList>
            <person name="Goeker M."/>
        </authorList>
    </citation>
    <scope>NUCLEOTIDE SEQUENCE [LARGE SCALE GENOMIC DNA]</scope>
    <source>
        <strain evidence="5 6">DSM 5002</strain>
    </source>
</reference>
<comment type="similarity">
    <text evidence="1">Belongs to the ATP-dependent AMP-binding enzyme family.</text>
</comment>
<name>A0A397PDQ4_9HYPH</name>
<dbReference type="InterPro" id="IPR025110">
    <property type="entry name" value="AMP-bd_C"/>
</dbReference>
<dbReference type="InterPro" id="IPR020845">
    <property type="entry name" value="AMP-binding_CS"/>
</dbReference>
<evidence type="ECO:0000259" key="3">
    <source>
        <dbReference type="Pfam" id="PF00501"/>
    </source>
</evidence>
<accession>A0A397PDQ4</accession>
<dbReference type="GO" id="GO:0006631">
    <property type="term" value="P:fatty acid metabolic process"/>
    <property type="evidence" value="ECO:0007669"/>
    <property type="project" value="TreeGrafter"/>
</dbReference>
<protein>
    <submittedName>
        <fullName evidence="5">Acyl-CoA synthetase (AMP-forming)/AMP-acid ligase II</fullName>
    </submittedName>
</protein>
<dbReference type="PROSITE" id="PS00455">
    <property type="entry name" value="AMP_BINDING"/>
    <property type="match status" value="1"/>
</dbReference>
<dbReference type="SUPFAM" id="SSF56801">
    <property type="entry name" value="Acetyl-CoA synthetase-like"/>
    <property type="match status" value="1"/>
</dbReference>
<dbReference type="EMBL" id="QXDF01000006">
    <property type="protein sequence ID" value="RIA45355.1"/>
    <property type="molecule type" value="Genomic_DNA"/>
</dbReference>
<dbReference type="Pfam" id="PF13193">
    <property type="entry name" value="AMP-binding_C"/>
    <property type="match status" value="1"/>
</dbReference>
<gene>
    <name evidence="5" type="ORF">BXY53_2775</name>
</gene>
<feature type="domain" description="AMP-binding enzyme C-terminal" evidence="4">
    <location>
        <begin position="431"/>
        <end position="506"/>
    </location>
</feature>
<dbReference type="Pfam" id="PF00501">
    <property type="entry name" value="AMP-binding"/>
    <property type="match status" value="1"/>
</dbReference>
<evidence type="ECO:0000313" key="5">
    <source>
        <dbReference type="EMBL" id="RIA45355.1"/>
    </source>
</evidence>
<dbReference type="Gene3D" id="3.40.50.12780">
    <property type="entry name" value="N-terminal domain of ligase-like"/>
    <property type="match status" value="1"/>
</dbReference>
<dbReference type="Proteomes" id="UP000266273">
    <property type="component" value="Unassembled WGS sequence"/>
</dbReference>
<sequence>MSPLDGLTSDNVFARMKTFSIRDLIDARAAYQPDSTYLIEPESGVEITFGALKRHTAALAARLAGAGVKPGESVGYAMANGPGTAIAILGALYGGFRATAINLVAGQQTISYVLDHSECRLVLVSPEQRGLVESALSETSAPRLMEMSETTPPDGVPAPAPEAALGPDTDGLLMYTSGTTGKPKGCLLSHANLISGGACATNAHHLGPRDRALCVLPLYHINGLCVTVMGPLVSGGSVVMPKRFSASKFWDQIRQYDCTWFSVVPTQISYLLHESQEANGPEEKPPHLRFGRSASAPLAPEVQRAFESRFGVPIIETMGLTETAAQILSNPLPPGTRKIGSPGIPFGCDVRIVDAEMNELPPGVEGEVAVHGPSVMKEYFKNPEATGESLTPDRWFRTGDLGRKDEDGYVYITGRSKELIIKGGENIAPREVDEALYAHPAVIEAAAFPRPCPNYGQRVEAGVKVEPSAGVSEEELIAMCRETLGAFKAPDRVHFLPELPKGPSGKIQRLKLAEITEA</sequence>
<keyword evidence="6" id="KW-1185">Reference proteome</keyword>
<dbReference type="Gene3D" id="3.30.300.30">
    <property type="match status" value="1"/>
</dbReference>
<evidence type="ECO:0000313" key="6">
    <source>
        <dbReference type="Proteomes" id="UP000266273"/>
    </source>
</evidence>
<dbReference type="InterPro" id="IPR045851">
    <property type="entry name" value="AMP-bd_C_sf"/>
</dbReference>
<feature type="domain" description="AMP-dependent synthetase/ligase" evidence="3">
    <location>
        <begin position="26"/>
        <end position="380"/>
    </location>
</feature>
<dbReference type="PANTHER" id="PTHR43201:SF5">
    <property type="entry name" value="MEDIUM-CHAIN ACYL-COA LIGASE ACSF2, MITOCHONDRIAL"/>
    <property type="match status" value="1"/>
</dbReference>
<dbReference type="GO" id="GO:0031956">
    <property type="term" value="F:medium-chain fatty acid-CoA ligase activity"/>
    <property type="evidence" value="ECO:0007669"/>
    <property type="project" value="TreeGrafter"/>
</dbReference>
<dbReference type="AlphaFoldDB" id="A0A397PDQ4"/>
<dbReference type="PANTHER" id="PTHR43201">
    <property type="entry name" value="ACYL-COA SYNTHETASE"/>
    <property type="match status" value="1"/>
</dbReference>
<comment type="caution">
    <text evidence="5">The sequence shown here is derived from an EMBL/GenBank/DDBJ whole genome shotgun (WGS) entry which is preliminary data.</text>
</comment>
<dbReference type="InterPro" id="IPR000873">
    <property type="entry name" value="AMP-dep_synth/lig_dom"/>
</dbReference>